<dbReference type="Pfam" id="PF12802">
    <property type="entry name" value="MarR_2"/>
    <property type="match status" value="1"/>
</dbReference>
<dbReference type="SMART" id="SM00347">
    <property type="entry name" value="HTH_MARR"/>
    <property type="match status" value="1"/>
</dbReference>
<evidence type="ECO:0000259" key="1">
    <source>
        <dbReference type="PROSITE" id="PS50995"/>
    </source>
</evidence>
<reference evidence="2 3" key="1">
    <citation type="submission" date="2018-05" db="EMBL/GenBank/DDBJ databases">
        <title>Genomic Encyclopedia of Type Strains, Phase IV (KMG-IV): sequencing the most valuable type-strain genomes for metagenomic binning, comparative biology and taxonomic classification.</title>
        <authorList>
            <person name="Goeker M."/>
        </authorList>
    </citation>
    <scope>NUCLEOTIDE SEQUENCE [LARGE SCALE GENOMIC DNA]</scope>
    <source>
        <strain evidence="2 3">DSM 44704</strain>
    </source>
</reference>
<proteinExistence type="predicted"/>
<dbReference type="PROSITE" id="PS50995">
    <property type="entry name" value="HTH_MARR_2"/>
    <property type="match status" value="1"/>
</dbReference>
<protein>
    <submittedName>
        <fullName evidence="2">MarR family transcriptional regulator</fullName>
    </submittedName>
</protein>
<organism evidence="2 3">
    <name type="scientific">Nocardia tenerifensis</name>
    <dbReference type="NCBI Taxonomy" id="228006"/>
    <lineage>
        <taxon>Bacteria</taxon>
        <taxon>Bacillati</taxon>
        <taxon>Actinomycetota</taxon>
        <taxon>Actinomycetes</taxon>
        <taxon>Mycobacteriales</taxon>
        <taxon>Nocardiaceae</taxon>
        <taxon>Nocardia</taxon>
    </lineage>
</organism>
<name>A0A318JSL6_9NOCA</name>
<evidence type="ECO:0000313" key="3">
    <source>
        <dbReference type="Proteomes" id="UP000247569"/>
    </source>
</evidence>
<dbReference type="OrthoDB" id="8635520at2"/>
<comment type="caution">
    <text evidence="2">The sequence shown here is derived from an EMBL/GenBank/DDBJ whole genome shotgun (WGS) entry which is preliminary data.</text>
</comment>
<dbReference type="SUPFAM" id="SSF46785">
    <property type="entry name" value="Winged helix' DNA-binding domain"/>
    <property type="match status" value="1"/>
</dbReference>
<sequence>MTDPHWLDDVEMRAWVGFVRTRDLIAAAVGRDSTRESNLTYVEYSVLAFLSKTPDHRCTFADLAAQLEWSQSRLSHQITRMEKRGLVVREPIPDDARRTAARLTPRGAEVLTGAAPAHVVSVRKHMIDVLDRQQLAALADIYDTLLAHHRQTTSDN</sequence>
<gene>
    <name evidence="2" type="ORF">DFR70_112124</name>
</gene>
<dbReference type="EMBL" id="QJKF01000012">
    <property type="protein sequence ID" value="PXX59207.1"/>
    <property type="molecule type" value="Genomic_DNA"/>
</dbReference>
<evidence type="ECO:0000313" key="2">
    <source>
        <dbReference type="EMBL" id="PXX59207.1"/>
    </source>
</evidence>
<dbReference type="PANTHER" id="PTHR33164:SF99">
    <property type="entry name" value="MARR FAMILY REGULATORY PROTEIN"/>
    <property type="match status" value="1"/>
</dbReference>
<dbReference type="AlphaFoldDB" id="A0A318JSL6"/>
<dbReference type="InterPro" id="IPR036388">
    <property type="entry name" value="WH-like_DNA-bd_sf"/>
</dbReference>
<dbReference type="Proteomes" id="UP000247569">
    <property type="component" value="Unassembled WGS sequence"/>
</dbReference>
<dbReference type="InterPro" id="IPR036390">
    <property type="entry name" value="WH_DNA-bd_sf"/>
</dbReference>
<dbReference type="GO" id="GO:0006950">
    <property type="term" value="P:response to stress"/>
    <property type="evidence" value="ECO:0007669"/>
    <property type="project" value="TreeGrafter"/>
</dbReference>
<feature type="domain" description="HTH marR-type" evidence="1">
    <location>
        <begin position="1"/>
        <end position="147"/>
    </location>
</feature>
<dbReference type="GO" id="GO:0003700">
    <property type="term" value="F:DNA-binding transcription factor activity"/>
    <property type="evidence" value="ECO:0007669"/>
    <property type="project" value="InterPro"/>
</dbReference>
<dbReference type="InterPro" id="IPR000835">
    <property type="entry name" value="HTH_MarR-typ"/>
</dbReference>
<accession>A0A318JSL6</accession>
<dbReference type="RefSeq" id="WP_040735776.1">
    <property type="nucleotide sequence ID" value="NZ_QJKF01000012.1"/>
</dbReference>
<keyword evidence="3" id="KW-1185">Reference proteome</keyword>
<dbReference type="InterPro" id="IPR039422">
    <property type="entry name" value="MarR/SlyA-like"/>
</dbReference>
<dbReference type="PANTHER" id="PTHR33164">
    <property type="entry name" value="TRANSCRIPTIONAL REGULATOR, MARR FAMILY"/>
    <property type="match status" value="1"/>
</dbReference>
<dbReference type="Gene3D" id="1.10.10.10">
    <property type="entry name" value="Winged helix-like DNA-binding domain superfamily/Winged helix DNA-binding domain"/>
    <property type="match status" value="1"/>
</dbReference>